<dbReference type="EMBL" id="CAKLDM010000001">
    <property type="protein sequence ID" value="CAH0537013.1"/>
    <property type="molecule type" value="Genomic_DNA"/>
</dbReference>
<dbReference type="RefSeq" id="WP_237360240.1">
    <property type="nucleotide sequence ID" value="NZ_CAKLDM010000001.1"/>
</dbReference>
<protein>
    <submittedName>
        <fullName evidence="2">Uncharacterized protein</fullName>
    </submittedName>
</protein>
<gene>
    <name evidence="2" type="ORF">VMF7928_00863</name>
</gene>
<evidence type="ECO:0000313" key="3">
    <source>
        <dbReference type="Proteomes" id="UP000838748"/>
    </source>
</evidence>
<sequence>MKKLGTILATFFLSSTVHATEYLGLDLGVQSLSNTEKTIKDSGGGYNDNYGYKGYTNLPMLKVVSFDKFAKYGTVKEAWLSFTPEKKLYKIAVTWSDSGSAFKVFKDALDTKYGNAKHSGSGFNQSYQYHDGKVDIVLNRNTFGFGSDQSTSLYYTYTPALSDVEKMKGLIDDHIRKENAKKASADL</sequence>
<feature type="signal peptide" evidence="1">
    <location>
        <begin position="1"/>
        <end position="19"/>
    </location>
</feature>
<keyword evidence="3" id="KW-1185">Reference proteome</keyword>
<organism evidence="2 3">
    <name type="scientific">Vibrio marisflavi CECT 7928</name>
    <dbReference type="NCBI Taxonomy" id="634439"/>
    <lineage>
        <taxon>Bacteria</taxon>
        <taxon>Pseudomonadati</taxon>
        <taxon>Pseudomonadota</taxon>
        <taxon>Gammaproteobacteria</taxon>
        <taxon>Vibrionales</taxon>
        <taxon>Vibrionaceae</taxon>
        <taxon>Vibrio</taxon>
    </lineage>
</organism>
<dbReference type="Proteomes" id="UP000838748">
    <property type="component" value="Unassembled WGS sequence"/>
</dbReference>
<name>A0ABM9A0J3_9VIBR</name>
<keyword evidence="1" id="KW-0732">Signal</keyword>
<evidence type="ECO:0000256" key="1">
    <source>
        <dbReference type="SAM" id="SignalP"/>
    </source>
</evidence>
<proteinExistence type="predicted"/>
<reference evidence="2" key="1">
    <citation type="submission" date="2021-11" db="EMBL/GenBank/DDBJ databases">
        <authorList>
            <person name="Rodrigo-Torres L."/>
            <person name="Arahal R. D."/>
            <person name="Lucena T."/>
        </authorList>
    </citation>
    <scope>NUCLEOTIDE SEQUENCE</scope>
    <source>
        <strain evidence="2">CECT 7928</strain>
    </source>
</reference>
<evidence type="ECO:0000313" key="2">
    <source>
        <dbReference type="EMBL" id="CAH0537013.1"/>
    </source>
</evidence>
<comment type="caution">
    <text evidence="2">The sequence shown here is derived from an EMBL/GenBank/DDBJ whole genome shotgun (WGS) entry which is preliminary data.</text>
</comment>
<feature type="chain" id="PRO_5046335790" evidence="1">
    <location>
        <begin position="20"/>
        <end position="187"/>
    </location>
</feature>
<accession>A0ABM9A0J3</accession>